<dbReference type="AlphaFoldDB" id="A0A7R7AAU9"/>
<dbReference type="GO" id="GO:0044183">
    <property type="term" value="F:protein folding chaperone"/>
    <property type="evidence" value="ECO:0007669"/>
    <property type="project" value="InterPro"/>
</dbReference>
<dbReference type="RefSeq" id="WP_201329569.1">
    <property type="nucleotide sequence ID" value="NZ_AP023214.1"/>
</dbReference>
<dbReference type="PRINTS" id="PR00297">
    <property type="entry name" value="CHAPERONIN10"/>
</dbReference>
<dbReference type="Pfam" id="PF00166">
    <property type="entry name" value="Cpn10"/>
    <property type="match status" value="1"/>
</dbReference>
<evidence type="ECO:0000313" key="5">
    <source>
        <dbReference type="Proteomes" id="UP000595596"/>
    </source>
</evidence>
<name>A0A7R7AAU9_CARRU</name>
<keyword evidence="5" id="KW-1185">Reference proteome</keyword>
<accession>A0A7R7AAU9</accession>
<keyword evidence="2 3" id="KW-0143">Chaperone</keyword>
<dbReference type="SUPFAM" id="SSF50129">
    <property type="entry name" value="GroES-like"/>
    <property type="match status" value="1"/>
</dbReference>
<dbReference type="InterPro" id="IPR011032">
    <property type="entry name" value="GroES-like_sf"/>
</dbReference>
<dbReference type="Gene3D" id="2.30.33.40">
    <property type="entry name" value="GroES chaperonin"/>
    <property type="match status" value="1"/>
</dbReference>
<organism evidence="4 5">
    <name type="scientific">Candidatus Carsonella ruddii</name>
    <name type="common">Diaphorina cf. continua</name>
    <dbReference type="NCBI Taxonomy" id="2661587"/>
    <lineage>
        <taxon>Bacteria</taxon>
        <taxon>Pseudomonadati</taxon>
        <taxon>Pseudomonadota</taxon>
        <taxon>Gammaproteobacteria</taxon>
        <taxon>Oceanospirillales</taxon>
        <taxon>Halomonadaceae</taxon>
        <taxon>Zymobacter group</taxon>
        <taxon>Candidatus Carsonella</taxon>
    </lineage>
</organism>
<dbReference type="GO" id="GO:0051087">
    <property type="term" value="F:protein-folding chaperone binding"/>
    <property type="evidence" value="ECO:0007669"/>
    <property type="project" value="TreeGrafter"/>
</dbReference>
<dbReference type="GO" id="GO:0046872">
    <property type="term" value="F:metal ion binding"/>
    <property type="evidence" value="ECO:0007669"/>
    <property type="project" value="TreeGrafter"/>
</dbReference>
<evidence type="ECO:0000256" key="2">
    <source>
        <dbReference type="ARBA" id="ARBA00023186"/>
    </source>
</evidence>
<dbReference type="GO" id="GO:0051082">
    <property type="term" value="F:unfolded protein binding"/>
    <property type="evidence" value="ECO:0007669"/>
    <property type="project" value="TreeGrafter"/>
</dbReference>
<gene>
    <name evidence="4" type="primary">groS</name>
    <name evidence="4" type="ORF">CRDco_0600</name>
</gene>
<evidence type="ECO:0000313" key="4">
    <source>
        <dbReference type="EMBL" id="BCG49280.1"/>
    </source>
</evidence>
<dbReference type="EMBL" id="AP023214">
    <property type="protein sequence ID" value="BCG49280.1"/>
    <property type="molecule type" value="Genomic_DNA"/>
</dbReference>
<comment type="function">
    <text evidence="3">Together with the chaperonin GroEL, plays an essential role in assisting protein folding. The GroEL-GroES system forms a nano-cage that allows encapsulation of the non-native substrate proteins and provides a physical environment optimized to promote and accelerate protein folding. GroES binds to the apical surface of the GroEL ring, thereby capping the opening of the GroEL channel.</text>
</comment>
<sequence length="94" mass="10789">MKFIPLYDKIVAIKIENENKIGEIYIPTNENNIIKGKVVEIGIGNILENGKISPLIVKVDDNILFKDGYNVEKYKVGNIEYYFVKEKDIISIIK</sequence>
<comment type="similarity">
    <text evidence="1 3">Belongs to the GroES chaperonin family.</text>
</comment>
<dbReference type="PANTHER" id="PTHR10772:SF63">
    <property type="entry name" value="20 KDA CHAPERONIN, CHLOROPLASTIC"/>
    <property type="match status" value="1"/>
</dbReference>
<dbReference type="GO" id="GO:0005524">
    <property type="term" value="F:ATP binding"/>
    <property type="evidence" value="ECO:0007669"/>
    <property type="project" value="InterPro"/>
</dbReference>
<evidence type="ECO:0000256" key="1">
    <source>
        <dbReference type="ARBA" id="ARBA00006975"/>
    </source>
</evidence>
<evidence type="ECO:0000256" key="3">
    <source>
        <dbReference type="RuleBase" id="RU000535"/>
    </source>
</evidence>
<dbReference type="SMART" id="SM00883">
    <property type="entry name" value="Cpn10"/>
    <property type="match status" value="1"/>
</dbReference>
<dbReference type="KEGG" id="crr:CRDco_0600"/>
<dbReference type="PANTHER" id="PTHR10772">
    <property type="entry name" value="10 KDA HEAT SHOCK PROTEIN"/>
    <property type="match status" value="1"/>
</dbReference>
<dbReference type="Proteomes" id="UP000595596">
    <property type="component" value="Chromosome"/>
</dbReference>
<dbReference type="InterPro" id="IPR037124">
    <property type="entry name" value="Chaperonin_GroES_sf"/>
</dbReference>
<dbReference type="InterPro" id="IPR020818">
    <property type="entry name" value="Chaperonin_GroES"/>
</dbReference>
<comment type="subunit">
    <text evidence="3">Heptamer of 7 subunits arranged in a ring.</text>
</comment>
<proteinExistence type="inferred from homology"/>
<dbReference type="CDD" id="cd00320">
    <property type="entry name" value="cpn10"/>
    <property type="match status" value="1"/>
</dbReference>
<reference evidence="4 5" key="1">
    <citation type="journal article" date="2020" name="Genome Biol. Evol.">
        <title>Comparative Genomics Underlines Multiple Roles of Profftella, an Obligate Symbiont of Psyllids: Providing Toxins, Vitamins, and Carotenoids.</title>
        <authorList>
            <person name="Nakabachi A."/>
            <person name="Piel J."/>
            <person name="Malenovsky I."/>
            <person name="Hirose Y."/>
        </authorList>
    </citation>
    <scope>NUCLEOTIDE SEQUENCE [LARGE SCALE GENOMIC DNA]</scope>
    <source>
        <strain evidence="4 5">Dco</strain>
    </source>
</reference>
<protein>
    <recommendedName>
        <fullName evidence="3">10 kDa chaperonin</fullName>
    </recommendedName>
</protein>